<dbReference type="Pfam" id="PF00400">
    <property type="entry name" value="WD40"/>
    <property type="match status" value="3"/>
</dbReference>
<evidence type="ECO:0000313" key="4">
    <source>
        <dbReference type="EMBL" id="MFC0549180.1"/>
    </source>
</evidence>
<accession>A0ABV6NAT5</accession>
<dbReference type="InterPro" id="IPR001680">
    <property type="entry name" value="WD40_rpt"/>
</dbReference>
<feature type="repeat" description="WD" evidence="3">
    <location>
        <begin position="145"/>
        <end position="186"/>
    </location>
</feature>
<feature type="repeat" description="WD" evidence="3">
    <location>
        <begin position="105"/>
        <end position="144"/>
    </location>
</feature>
<evidence type="ECO:0000313" key="5">
    <source>
        <dbReference type="Proteomes" id="UP001589810"/>
    </source>
</evidence>
<keyword evidence="1 3" id="KW-0853">WD repeat</keyword>
<keyword evidence="5" id="KW-1185">Reference proteome</keyword>
<feature type="repeat" description="WD" evidence="3">
    <location>
        <begin position="330"/>
        <end position="371"/>
    </location>
</feature>
<dbReference type="PROSITE" id="PS00678">
    <property type="entry name" value="WD_REPEATS_1"/>
    <property type="match status" value="3"/>
</dbReference>
<name>A0ABV6NAT5_9PSEU</name>
<proteinExistence type="predicted"/>
<organism evidence="4 5">
    <name type="scientific">Kutzneria chonburiensis</name>
    <dbReference type="NCBI Taxonomy" id="1483604"/>
    <lineage>
        <taxon>Bacteria</taxon>
        <taxon>Bacillati</taxon>
        <taxon>Actinomycetota</taxon>
        <taxon>Actinomycetes</taxon>
        <taxon>Pseudonocardiales</taxon>
        <taxon>Pseudonocardiaceae</taxon>
        <taxon>Kutzneria</taxon>
    </lineage>
</organism>
<evidence type="ECO:0000256" key="2">
    <source>
        <dbReference type="ARBA" id="ARBA00022737"/>
    </source>
</evidence>
<evidence type="ECO:0000256" key="3">
    <source>
        <dbReference type="PROSITE-ProRule" id="PRU00221"/>
    </source>
</evidence>
<dbReference type="Gene3D" id="2.130.10.10">
    <property type="entry name" value="YVTN repeat-like/Quinoprotein amine dehydrogenase"/>
    <property type="match status" value="3"/>
</dbReference>
<dbReference type="PANTHER" id="PTHR19848:SF8">
    <property type="entry name" value="F-BOX AND WD REPEAT DOMAIN CONTAINING 7"/>
    <property type="match status" value="1"/>
</dbReference>
<reference evidence="4 5" key="1">
    <citation type="submission" date="2024-09" db="EMBL/GenBank/DDBJ databases">
        <authorList>
            <person name="Sun Q."/>
            <person name="Mori K."/>
        </authorList>
    </citation>
    <scope>NUCLEOTIDE SEQUENCE [LARGE SCALE GENOMIC DNA]</scope>
    <source>
        <strain evidence="4 5">TBRC 1432</strain>
    </source>
</reference>
<dbReference type="SUPFAM" id="SSF50998">
    <property type="entry name" value="Quinoprotein alcohol dehydrogenase-like"/>
    <property type="match status" value="1"/>
</dbReference>
<dbReference type="InterPro" id="IPR019775">
    <property type="entry name" value="WD40_repeat_CS"/>
</dbReference>
<dbReference type="PROSITE" id="PS50294">
    <property type="entry name" value="WD_REPEATS_REGION"/>
    <property type="match status" value="3"/>
</dbReference>
<protein>
    <submittedName>
        <fullName evidence="4">WD40 repeat domain-containing protein</fullName>
    </submittedName>
</protein>
<dbReference type="RefSeq" id="WP_273940235.1">
    <property type="nucleotide sequence ID" value="NZ_CP097263.1"/>
</dbReference>
<sequence length="671" mass="71251">MALIRIGTAPAPRLTETFTLPLPDGGLHSVVVLPDGDTGVVSAENDGTLYLVSLAEGRAFDRLVGHAGPVNSLALGDAGRLLLSASDDGSIRVWDTRTWRTVTVLTGHSGYIRQVAAQGRIAVSAGEDRTVRVWDLESGDCQAVFDDHVSSVDHVAISPDGMVAASAARDNQVLLWDLDALRLKRELYGTPQFIREMPDLGWMGDTWILCGRNDTGRGHEEAPTALLFDDSYLYTAAAEVIRWDLGDGSEVARFPRQGFINALGVHGDFVAAGSLHGVRVCGDDGALATFGVDIGRVVDLAYLPDGQLVTAHEPGALKLWPALRGDERDGGRHQAAVADLVVSDDGSRAASLSLTGEVLLWDVDAGAVVAVVDSHDVPCEPVFLADGTLVVAERTKLHLVSPDGSRRVLPPTGKEPNIVSVAAIGDHSVLIVPYTGAPELWNLDGPQWTFVGAAGNGVRFRPLIADGLAVVAAGLPSEHELIGGAPVNVVGVPALQCWDLGRGELVWTRHGRITTELAWPTYSWTVQLANGTVATPGDLSSLVLLDAASGEVRQEFPLPKACHRPCVELSDGTLLFVDHDELVSAVWGIDPGADVLLPWLQFPRSQALCLAPRQNLVVRLGEQQLHAHRLSSGRDLGCVRLPAEAACLALAGDVAVVGDRDGGVHFFRVEV</sequence>
<dbReference type="PANTHER" id="PTHR19848">
    <property type="entry name" value="WD40 REPEAT PROTEIN"/>
    <property type="match status" value="1"/>
</dbReference>
<dbReference type="InterPro" id="IPR015943">
    <property type="entry name" value="WD40/YVTN_repeat-like_dom_sf"/>
</dbReference>
<dbReference type="Proteomes" id="UP001589810">
    <property type="component" value="Unassembled WGS sequence"/>
</dbReference>
<dbReference type="PRINTS" id="PR00320">
    <property type="entry name" value="GPROTEINBRPT"/>
</dbReference>
<dbReference type="SMART" id="SM00320">
    <property type="entry name" value="WD40"/>
    <property type="match status" value="6"/>
</dbReference>
<dbReference type="InterPro" id="IPR011047">
    <property type="entry name" value="Quinoprotein_ADH-like_sf"/>
</dbReference>
<comment type="caution">
    <text evidence="4">The sequence shown here is derived from an EMBL/GenBank/DDBJ whole genome shotgun (WGS) entry which is preliminary data.</text>
</comment>
<dbReference type="EMBL" id="JBHLUD010000020">
    <property type="protein sequence ID" value="MFC0549180.1"/>
    <property type="molecule type" value="Genomic_DNA"/>
</dbReference>
<dbReference type="SUPFAM" id="SSF50978">
    <property type="entry name" value="WD40 repeat-like"/>
    <property type="match status" value="1"/>
</dbReference>
<dbReference type="InterPro" id="IPR020472">
    <property type="entry name" value="WD40_PAC1"/>
</dbReference>
<dbReference type="CDD" id="cd00200">
    <property type="entry name" value="WD40"/>
    <property type="match status" value="1"/>
</dbReference>
<keyword evidence="2" id="KW-0677">Repeat</keyword>
<gene>
    <name evidence="4" type="ORF">ACFFH7_47245</name>
</gene>
<feature type="repeat" description="WD" evidence="3">
    <location>
        <begin position="63"/>
        <end position="104"/>
    </location>
</feature>
<evidence type="ECO:0000256" key="1">
    <source>
        <dbReference type="ARBA" id="ARBA00022574"/>
    </source>
</evidence>
<dbReference type="PROSITE" id="PS50082">
    <property type="entry name" value="WD_REPEATS_2"/>
    <property type="match status" value="4"/>
</dbReference>
<dbReference type="InterPro" id="IPR036322">
    <property type="entry name" value="WD40_repeat_dom_sf"/>
</dbReference>